<reference evidence="1" key="1">
    <citation type="submission" date="2020-08" db="EMBL/GenBank/DDBJ databases">
        <title>Genome public.</title>
        <authorList>
            <person name="Liu C."/>
            <person name="Sun Q."/>
        </authorList>
    </citation>
    <scope>NUCLEOTIDE SEQUENCE</scope>
    <source>
        <strain evidence="1">BX5</strain>
    </source>
</reference>
<sequence length="253" mass="27415">MEPKKRLLVTLAVVALIAGAMLVSFGRNLVALNTPRVVLADTSGSGSDTSDGSLSPSNVYQRVEVTPRTVQSVIATLDRSDSYYRELTVESFWTGGSSSTAVQVWCDGDWCHVRQALPSGAVRHDLTGGGKLYYWYDGSQQYQAAPADGLSADLAQHIPTYETVLQLRQSAIVAADYRQLEGLSCIYVEVRLDDPQRTERYWIGLDSGLLVQAEAEETGTLTYRLSALSPITTAYNAAAAFSLPDGTSLHNVT</sequence>
<gene>
    <name evidence="1" type="ORF">H8S55_09520</name>
</gene>
<evidence type="ECO:0000313" key="2">
    <source>
        <dbReference type="Proteomes" id="UP000602260"/>
    </source>
</evidence>
<organism evidence="1 2">
    <name type="scientific">Flintibacter faecis</name>
    <dbReference type="NCBI Taxonomy" id="2763047"/>
    <lineage>
        <taxon>Bacteria</taxon>
        <taxon>Bacillati</taxon>
        <taxon>Bacillota</taxon>
        <taxon>Clostridia</taxon>
        <taxon>Eubacteriales</taxon>
        <taxon>Flintibacter</taxon>
    </lineage>
</organism>
<evidence type="ECO:0000313" key="1">
    <source>
        <dbReference type="EMBL" id="MBC5717557.1"/>
    </source>
</evidence>
<dbReference type="EMBL" id="JACOPN010000006">
    <property type="protein sequence ID" value="MBC5717557.1"/>
    <property type="molecule type" value="Genomic_DNA"/>
</dbReference>
<proteinExistence type="predicted"/>
<dbReference type="Proteomes" id="UP000602260">
    <property type="component" value="Unassembled WGS sequence"/>
</dbReference>
<comment type="caution">
    <text evidence="1">The sequence shown here is derived from an EMBL/GenBank/DDBJ whole genome shotgun (WGS) entry which is preliminary data.</text>
</comment>
<name>A0A8J6M4U7_9FIRM</name>
<protein>
    <submittedName>
        <fullName evidence="1">Uncharacterized protein</fullName>
    </submittedName>
</protein>
<dbReference type="AlphaFoldDB" id="A0A8J6M4U7"/>
<dbReference type="RefSeq" id="WP_186878779.1">
    <property type="nucleotide sequence ID" value="NZ_JACOPN010000006.1"/>
</dbReference>
<accession>A0A8J6M4U7</accession>
<keyword evidence="2" id="KW-1185">Reference proteome</keyword>